<evidence type="ECO:0000256" key="7">
    <source>
        <dbReference type="ARBA" id="ARBA00023172"/>
    </source>
</evidence>
<dbReference type="InterPro" id="IPR044068">
    <property type="entry name" value="CB"/>
</dbReference>
<dbReference type="GO" id="GO:0006310">
    <property type="term" value="P:DNA recombination"/>
    <property type="evidence" value="ECO:0007669"/>
    <property type="project" value="UniProtKB-KW"/>
</dbReference>
<evidence type="ECO:0000256" key="3">
    <source>
        <dbReference type="ARBA" id="ARBA00022618"/>
    </source>
</evidence>
<feature type="domain" description="Core-binding (CB)" evidence="11">
    <location>
        <begin position="51"/>
        <end position="160"/>
    </location>
</feature>
<comment type="subcellular location">
    <subcellularLocation>
        <location evidence="1">Cytoplasm</location>
    </subcellularLocation>
</comment>
<dbReference type="GO" id="GO:0003677">
    <property type="term" value="F:DNA binding"/>
    <property type="evidence" value="ECO:0007669"/>
    <property type="project" value="UniProtKB-UniRule"/>
</dbReference>
<dbReference type="SUPFAM" id="SSF56349">
    <property type="entry name" value="DNA breaking-rejoining enzymes"/>
    <property type="match status" value="1"/>
</dbReference>
<protein>
    <submittedName>
        <fullName evidence="12">Integrase</fullName>
    </submittedName>
</protein>
<dbReference type="AlphaFoldDB" id="A0A0J1HX93"/>
<evidence type="ECO:0000256" key="4">
    <source>
        <dbReference type="ARBA" id="ARBA00022829"/>
    </source>
</evidence>
<evidence type="ECO:0000313" key="13">
    <source>
        <dbReference type="Proteomes" id="UP000035904"/>
    </source>
</evidence>
<evidence type="ECO:0000313" key="12">
    <source>
        <dbReference type="EMBL" id="KLV18304.1"/>
    </source>
</evidence>
<dbReference type="InterPro" id="IPR013762">
    <property type="entry name" value="Integrase-like_cat_sf"/>
</dbReference>
<evidence type="ECO:0000256" key="8">
    <source>
        <dbReference type="ARBA" id="ARBA00023306"/>
    </source>
</evidence>
<dbReference type="Pfam" id="PF00589">
    <property type="entry name" value="Phage_integrase"/>
    <property type="match status" value="1"/>
</dbReference>
<dbReference type="PROSITE" id="PS51898">
    <property type="entry name" value="TYR_RECOMBINASE"/>
    <property type="match status" value="1"/>
</dbReference>
<keyword evidence="6 9" id="KW-0238">DNA-binding</keyword>
<comment type="caution">
    <text evidence="12">The sequence shown here is derived from an EMBL/GenBank/DDBJ whole genome shotgun (WGS) entry which is preliminary data.</text>
</comment>
<accession>A0A0J1HX93</accession>
<dbReference type="CDD" id="cd00397">
    <property type="entry name" value="DNA_BRE_C"/>
    <property type="match status" value="1"/>
</dbReference>
<gene>
    <name evidence="12" type="ORF">ABW01_13055</name>
</gene>
<name>A0A0J1HX93_BACAN</name>
<dbReference type="InterPro" id="IPR011010">
    <property type="entry name" value="DNA_brk_join_enz"/>
</dbReference>
<evidence type="ECO:0000256" key="5">
    <source>
        <dbReference type="ARBA" id="ARBA00022908"/>
    </source>
</evidence>
<keyword evidence="2" id="KW-0963">Cytoplasm</keyword>
<dbReference type="InterPro" id="IPR010998">
    <property type="entry name" value="Integrase_recombinase_N"/>
</dbReference>
<sequence length="380" mass="44706">MTGDLTIIRKELPSSFNELKEEMLLDPGYFTHINDLITIAEKENKSQTAYFNDIDMVYHFIHYSTNIQENKHRKPKTRKQYLREILDFCKVLTSNAADFEIPIEEIQNHNSFIKALKPWNIRKFNDWIKSVPKGRNNQPYSVSTLARKLATINSFLIHLYKTEYIQSPLHVHLKKATVRVEDRPNRDLYFEEVQSLLDYFKKQNNLFGYMIILFLVTTGLRIEEIANAKIGDLFKAENKIWLKVIGKRGKLREVYISQQLFECLYEYRKRKGLDTQFNRLDTNPLLVSNHSKKFNPNYLSNKITQMIFDTGLPFVFEKENPITPHTFRHGFAIIAAENNVELLRIQQTLGHESPMTTKIYLEKSMKRKHNAALSFADSFN</sequence>
<dbReference type="GO" id="GO:0051301">
    <property type="term" value="P:cell division"/>
    <property type="evidence" value="ECO:0007669"/>
    <property type="project" value="UniProtKB-KW"/>
</dbReference>
<evidence type="ECO:0000256" key="1">
    <source>
        <dbReference type="ARBA" id="ARBA00004496"/>
    </source>
</evidence>
<dbReference type="GO" id="GO:0007059">
    <property type="term" value="P:chromosome segregation"/>
    <property type="evidence" value="ECO:0007669"/>
    <property type="project" value="UniProtKB-KW"/>
</dbReference>
<proteinExistence type="predicted"/>
<keyword evidence="5" id="KW-0229">DNA integration</keyword>
<keyword evidence="7" id="KW-0233">DNA recombination</keyword>
<dbReference type="EMBL" id="LDPG01000007">
    <property type="protein sequence ID" value="KLV18304.1"/>
    <property type="molecule type" value="Genomic_DNA"/>
</dbReference>
<evidence type="ECO:0000256" key="6">
    <source>
        <dbReference type="ARBA" id="ARBA00023125"/>
    </source>
</evidence>
<evidence type="ECO:0000259" key="11">
    <source>
        <dbReference type="PROSITE" id="PS51900"/>
    </source>
</evidence>
<dbReference type="Proteomes" id="UP000035904">
    <property type="component" value="Unassembled WGS sequence"/>
</dbReference>
<keyword evidence="3" id="KW-0132">Cell division</keyword>
<dbReference type="GO" id="GO:0015074">
    <property type="term" value="P:DNA integration"/>
    <property type="evidence" value="ECO:0007669"/>
    <property type="project" value="UniProtKB-KW"/>
</dbReference>
<dbReference type="GO" id="GO:0005737">
    <property type="term" value="C:cytoplasm"/>
    <property type="evidence" value="ECO:0007669"/>
    <property type="project" value="UniProtKB-SubCell"/>
</dbReference>
<evidence type="ECO:0000256" key="9">
    <source>
        <dbReference type="PROSITE-ProRule" id="PRU01248"/>
    </source>
</evidence>
<feature type="domain" description="Tyr recombinase" evidence="10">
    <location>
        <begin position="183"/>
        <end position="373"/>
    </location>
</feature>
<dbReference type="PANTHER" id="PTHR30349:SF77">
    <property type="entry name" value="TYROSINE RECOMBINASE XERC"/>
    <property type="match status" value="1"/>
</dbReference>
<keyword evidence="8" id="KW-0131">Cell cycle</keyword>
<dbReference type="InterPro" id="IPR050090">
    <property type="entry name" value="Tyrosine_recombinase_XerCD"/>
</dbReference>
<dbReference type="PATRIC" id="fig|1392.242.peg.5636"/>
<dbReference type="Gene3D" id="1.10.443.10">
    <property type="entry name" value="Intergrase catalytic core"/>
    <property type="match status" value="1"/>
</dbReference>
<evidence type="ECO:0000256" key="2">
    <source>
        <dbReference type="ARBA" id="ARBA00022490"/>
    </source>
</evidence>
<reference evidence="12 13" key="1">
    <citation type="submission" date="2015-05" db="EMBL/GenBank/DDBJ databases">
        <title>Whole genome sequence and identification of bacterial endophytes from Costus igneus.</title>
        <authorList>
            <person name="Lee Y.P."/>
            <person name="Gan H.M."/>
            <person name="Eng W."/>
            <person name="Wheatley M.S."/>
            <person name="Caraballo A."/>
            <person name="Polter S."/>
            <person name="Savka M.A."/>
            <person name="Hudson A.O."/>
        </authorList>
    </citation>
    <scope>NUCLEOTIDE SEQUENCE [LARGE SCALE GENOMIC DNA]</scope>
    <source>
        <strain evidence="12 13">RIT375</strain>
    </source>
</reference>
<organism evidence="12 13">
    <name type="scientific">Bacillus anthracis</name>
    <name type="common">anthrax bacterium</name>
    <dbReference type="NCBI Taxonomy" id="1392"/>
    <lineage>
        <taxon>Bacteria</taxon>
        <taxon>Bacillati</taxon>
        <taxon>Bacillota</taxon>
        <taxon>Bacilli</taxon>
        <taxon>Bacillales</taxon>
        <taxon>Bacillaceae</taxon>
        <taxon>Bacillus</taxon>
        <taxon>Bacillus cereus group</taxon>
    </lineage>
</organism>
<dbReference type="Gene3D" id="1.10.150.130">
    <property type="match status" value="1"/>
</dbReference>
<dbReference type="PANTHER" id="PTHR30349">
    <property type="entry name" value="PHAGE INTEGRASE-RELATED"/>
    <property type="match status" value="1"/>
</dbReference>
<keyword evidence="4" id="KW-0159">Chromosome partition</keyword>
<evidence type="ECO:0000259" key="10">
    <source>
        <dbReference type="PROSITE" id="PS51898"/>
    </source>
</evidence>
<dbReference type="InterPro" id="IPR002104">
    <property type="entry name" value="Integrase_catalytic"/>
</dbReference>
<dbReference type="PROSITE" id="PS51900">
    <property type="entry name" value="CB"/>
    <property type="match status" value="1"/>
</dbReference>
<dbReference type="RefSeq" id="WP_044784686.1">
    <property type="nucleotide sequence ID" value="NZ_JBCNIA010000036.1"/>
</dbReference>